<evidence type="ECO:0008006" key="3">
    <source>
        <dbReference type="Google" id="ProtNLM"/>
    </source>
</evidence>
<dbReference type="AlphaFoldDB" id="A0A7W7HXR2"/>
<protein>
    <recommendedName>
        <fullName evidence="3">Lipocalin-like domain-containing protein</fullName>
    </recommendedName>
</protein>
<evidence type="ECO:0000313" key="2">
    <source>
        <dbReference type="Proteomes" id="UP000578112"/>
    </source>
</evidence>
<keyword evidence="2" id="KW-1185">Reference proteome</keyword>
<gene>
    <name evidence="1" type="ORF">BJ971_003216</name>
</gene>
<dbReference type="EMBL" id="JACHNH010000001">
    <property type="protein sequence ID" value="MBB4762660.1"/>
    <property type="molecule type" value="Genomic_DNA"/>
</dbReference>
<accession>A0A7W7HXR2</accession>
<evidence type="ECO:0000313" key="1">
    <source>
        <dbReference type="EMBL" id="MBB4762660.1"/>
    </source>
</evidence>
<name>A0A7W7HXR2_9ACTN</name>
<reference evidence="1 2" key="1">
    <citation type="submission" date="2020-08" db="EMBL/GenBank/DDBJ databases">
        <title>Sequencing the genomes of 1000 actinobacteria strains.</title>
        <authorList>
            <person name="Klenk H.-P."/>
        </authorList>
    </citation>
    <scope>NUCLEOTIDE SEQUENCE [LARGE SCALE GENOMIC DNA]</scope>
    <source>
        <strain evidence="1 2">DSM 43149</strain>
    </source>
</reference>
<sequence>MGISGCGIGDRQPEIPFAEQDFLGSWCGEEGERFTFLSDSSFTVTGIGSAYRDDLLGDDRYVDGYRVKTEFNGVPPTSGVGNWSFEGGDHRLFLNYEKLDQTPFTEGSTLDLGGTGENVTLAIYLGDRDSDDVREFERCKDS</sequence>
<organism evidence="1 2">
    <name type="scientific">Actinoplanes digitatis</name>
    <dbReference type="NCBI Taxonomy" id="1868"/>
    <lineage>
        <taxon>Bacteria</taxon>
        <taxon>Bacillati</taxon>
        <taxon>Actinomycetota</taxon>
        <taxon>Actinomycetes</taxon>
        <taxon>Micromonosporales</taxon>
        <taxon>Micromonosporaceae</taxon>
        <taxon>Actinoplanes</taxon>
    </lineage>
</organism>
<proteinExistence type="predicted"/>
<dbReference type="RefSeq" id="WP_184993908.1">
    <property type="nucleotide sequence ID" value="NZ_BOMK01000009.1"/>
</dbReference>
<dbReference type="Proteomes" id="UP000578112">
    <property type="component" value="Unassembled WGS sequence"/>
</dbReference>
<comment type="caution">
    <text evidence="1">The sequence shown here is derived from an EMBL/GenBank/DDBJ whole genome shotgun (WGS) entry which is preliminary data.</text>
</comment>